<dbReference type="RefSeq" id="WP_072867428.1">
    <property type="nucleotide sequence ID" value="NZ_FQZM01000008.1"/>
</dbReference>
<evidence type="ECO:0000313" key="3">
    <source>
        <dbReference type="EMBL" id="SHI64242.1"/>
    </source>
</evidence>
<sequence>MRTKALKAGFLFIALLVTLVVLGGCGAKTAGQDTSAPQKTVVTDLAGRQVEVPVPANKVVAIGPGALRLVCYVNGADKVVGVEDVEKQKPRGKPYMLAHTELKDLPSIGQGGPDIAPDAEKLVSVKPEVIFVASLLDKSQADELQTKTNIPVVVLNYGTEVPFDENVYNSLLLIGKIIGNEKRAQEVVAYLKNCHQDLQERTKNIPADKKPAVYVGALGAKGAHSIESTAPKYGPFVAIGARNVVEEVQGRGSAVIENKKLSQMGRALGRNVMIEKEKLLEWDPDIILIDEGGLELVQNDYKKNPQFYQSLKAVKTGRVYGQIPFNFYNTNIDTAIADTYYAGKVIFPEQFKDIDPAQKADEIYQFLLGKPVYEQMAKDYGGFKKLDLAGP</sequence>
<dbReference type="PANTHER" id="PTHR30535">
    <property type="entry name" value="VITAMIN B12-BINDING PROTEIN"/>
    <property type="match status" value="1"/>
</dbReference>
<dbReference type="SUPFAM" id="SSF53807">
    <property type="entry name" value="Helical backbone' metal receptor"/>
    <property type="match status" value="1"/>
</dbReference>
<organism evidence="3 4">
    <name type="scientific">Desulfofundulus thermosubterraneus DSM 16057</name>
    <dbReference type="NCBI Taxonomy" id="1121432"/>
    <lineage>
        <taxon>Bacteria</taxon>
        <taxon>Bacillati</taxon>
        <taxon>Bacillota</taxon>
        <taxon>Clostridia</taxon>
        <taxon>Eubacteriales</taxon>
        <taxon>Peptococcaceae</taxon>
        <taxon>Desulfofundulus</taxon>
    </lineage>
</organism>
<reference evidence="4" key="1">
    <citation type="submission" date="2016-11" db="EMBL/GenBank/DDBJ databases">
        <authorList>
            <person name="Varghese N."/>
            <person name="Submissions S."/>
        </authorList>
    </citation>
    <scope>NUCLEOTIDE SEQUENCE [LARGE SCALE GENOMIC DNA]</scope>
    <source>
        <strain evidence="4">DSM 16057</strain>
    </source>
</reference>
<feature type="domain" description="Fe/B12 periplasmic-binding" evidence="2">
    <location>
        <begin position="58"/>
        <end position="350"/>
    </location>
</feature>
<dbReference type="Gene3D" id="3.40.50.1980">
    <property type="entry name" value="Nitrogenase molybdenum iron protein domain"/>
    <property type="match status" value="2"/>
</dbReference>
<dbReference type="PANTHER" id="PTHR30535:SF34">
    <property type="entry name" value="MOLYBDATE-BINDING PROTEIN MOLA"/>
    <property type="match status" value="1"/>
</dbReference>
<evidence type="ECO:0000256" key="1">
    <source>
        <dbReference type="ARBA" id="ARBA00008814"/>
    </source>
</evidence>
<dbReference type="PROSITE" id="PS51257">
    <property type="entry name" value="PROKAR_LIPOPROTEIN"/>
    <property type="match status" value="1"/>
</dbReference>
<dbReference type="AlphaFoldDB" id="A0A1M6CT91"/>
<dbReference type="OrthoDB" id="9787830at2"/>
<dbReference type="PROSITE" id="PS50983">
    <property type="entry name" value="FE_B12_PBP"/>
    <property type="match status" value="1"/>
</dbReference>
<dbReference type="STRING" id="1121432.SAMN02745219_00751"/>
<evidence type="ECO:0000259" key="2">
    <source>
        <dbReference type="PROSITE" id="PS50983"/>
    </source>
</evidence>
<name>A0A1M6CT91_9FIRM</name>
<evidence type="ECO:0000313" key="4">
    <source>
        <dbReference type="Proteomes" id="UP000184529"/>
    </source>
</evidence>
<dbReference type="InterPro" id="IPR002491">
    <property type="entry name" value="ABC_transptr_periplasmic_BD"/>
</dbReference>
<gene>
    <name evidence="3" type="ORF">SAMN02745219_00751</name>
</gene>
<dbReference type="CDD" id="cd01147">
    <property type="entry name" value="HemV-2"/>
    <property type="match status" value="1"/>
</dbReference>
<accession>A0A1M6CT91</accession>
<comment type="similarity">
    <text evidence="1">Belongs to the bacterial solute-binding protein 8 family.</text>
</comment>
<dbReference type="Pfam" id="PF01497">
    <property type="entry name" value="Peripla_BP_2"/>
    <property type="match status" value="1"/>
</dbReference>
<keyword evidence="4" id="KW-1185">Reference proteome</keyword>
<proteinExistence type="inferred from homology"/>
<dbReference type="EMBL" id="FQZM01000008">
    <property type="protein sequence ID" value="SHI64242.1"/>
    <property type="molecule type" value="Genomic_DNA"/>
</dbReference>
<dbReference type="Proteomes" id="UP000184529">
    <property type="component" value="Unassembled WGS sequence"/>
</dbReference>
<dbReference type="InterPro" id="IPR050902">
    <property type="entry name" value="ABC_Transporter_SBP"/>
</dbReference>
<protein>
    <submittedName>
        <fullName evidence="3">Iron complex transport system substrate-binding protein</fullName>
    </submittedName>
</protein>